<dbReference type="SUPFAM" id="SSF57667">
    <property type="entry name" value="beta-beta-alpha zinc fingers"/>
    <property type="match status" value="1"/>
</dbReference>
<evidence type="ECO:0000256" key="11">
    <source>
        <dbReference type="PROSITE-ProRule" id="PRU00042"/>
    </source>
</evidence>
<keyword evidence="5 11" id="KW-0863">Zinc-finger</keyword>
<dbReference type="AlphaFoldDB" id="A0A1S0TIS1"/>
<feature type="domain" description="C2H2-type" evidence="12">
    <location>
        <begin position="98"/>
        <end position="126"/>
    </location>
</feature>
<dbReference type="InterPro" id="IPR050527">
    <property type="entry name" value="Snail/Krueppel_Znf"/>
</dbReference>
<dbReference type="RefSeq" id="XP_003150155.1">
    <property type="nucleotide sequence ID" value="XM_003150107.1"/>
</dbReference>
<evidence type="ECO:0000256" key="7">
    <source>
        <dbReference type="ARBA" id="ARBA00023015"/>
    </source>
</evidence>
<evidence type="ECO:0000256" key="1">
    <source>
        <dbReference type="ARBA" id="ARBA00004123"/>
    </source>
</evidence>
<comment type="subcellular location">
    <subcellularLocation>
        <location evidence="1">Nucleus</location>
    </subcellularLocation>
</comment>
<accession>A0A1S0TIS1</accession>
<comment type="similarity">
    <text evidence="2">Belongs to the krueppel C2H2-type zinc-finger protein family.</text>
</comment>
<feature type="domain" description="C2H2-type" evidence="12">
    <location>
        <begin position="72"/>
        <end position="99"/>
    </location>
</feature>
<keyword evidence="6" id="KW-0862">Zinc</keyword>
<evidence type="ECO:0000256" key="10">
    <source>
        <dbReference type="ARBA" id="ARBA00023242"/>
    </source>
</evidence>
<dbReference type="InterPro" id="IPR036236">
    <property type="entry name" value="Znf_C2H2_sf"/>
</dbReference>
<keyword evidence="7" id="KW-0805">Transcription regulation</keyword>
<evidence type="ECO:0000256" key="9">
    <source>
        <dbReference type="ARBA" id="ARBA00023163"/>
    </source>
</evidence>
<keyword evidence="10" id="KW-0539">Nucleus</keyword>
<keyword evidence="8" id="KW-0238">DNA-binding</keyword>
<dbReference type="Gene3D" id="3.30.160.60">
    <property type="entry name" value="Classic Zinc Finger"/>
    <property type="match status" value="2"/>
</dbReference>
<dbReference type="OrthoDB" id="8922241at2759"/>
<dbReference type="GO" id="GO:0000981">
    <property type="term" value="F:DNA-binding transcription factor activity, RNA polymerase II-specific"/>
    <property type="evidence" value="ECO:0007669"/>
    <property type="project" value="TreeGrafter"/>
</dbReference>
<dbReference type="EMBL" id="JH713283">
    <property type="protein sequence ID" value="EFO13914.1"/>
    <property type="molecule type" value="Genomic_DNA"/>
</dbReference>
<name>A0A1S0TIS1_LOALO</name>
<evidence type="ECO:0000256" key="6">
    <source>
        <dbReference type="ARBA" id="ARBA00022833"/>
    </source>
</evidence>
<keyword evidence="3" id="KW-0479">Metal-binding</keyword>
<dbReference type="KEGG" id="loa:LOAG_14612"/>
<protein>
    <recommendedName>
        <fullName evidence="12">C2H2-type domain-containing protein</fullName>
    </recommendedName>
</protein>
<dbReference type="PANTHER" id="PTHR24388:SF96">
    <property type="entry name" value="GENE, 32687-RELATED"/>
    <property type="match status" value="1"/>
</dbReference>
<evidence type="ECO:0000256" key="4">
    <source>
        <dbReference type="ARBA" id="ARBA00022737"/>
    </source>
</evidence>
<evidence type="ECO:0000313" key="13">
    <source>
        <dbReference type="EMBL" id="EFO13914.1"/>
    </source>
</evidence>
<organism evidence="13">
    <name type="scientific">Loa loa</name>
    <name type="common">Eye worm</name>
    <name type="synonym">Filaria loa</name>
    <dbReference type="NCBI Taxonomy" id="7209"/>
    <lineage>
        <taxon>Eukaryota</taxon>
        <taxon>Metazoa</taxon>
        <taxon>Ecdysozoa</taxon>
        <taxon>Nematoda</taxon>
        <taxon>Chromadorea</taxon>
        <taxon>Rhabditida</taxon>
        <taxon>Spirurina</taxon>
        <taxon>Spiruromorpha</taxon>
        <taxon>Filarioidea</taxon>
        <taxon>Onchocercidae</taxon>
        <taxon>Loa</taxon>
    </lineage>
</organism>
<gene>
    <name evidence="13" type="ORF">LOAG_14612</name>
</gene>
<evidence type="ECO:0000256" key="3">
    <source>
        <dbReference type="ARBA" id="ARBA00022723"/>
    </source>
</evidence>
<dbReference type="SMART" id="SM00355">
    <property type="entry name" value="ZnF_C2H2"/>
    <property type="match status" value="3"/>
</dbReference>
<dbReference type="GO" id="GO:0000978">
    <property type="term" value="F:RNA polymerase II cis-regulatory region sequence-specific DNA binding"/>
    <property type="evidence" value="ECO:0007669"/>
    <property type="project" value="TreeGrafter"/>
</dbReference>
<evidence type="ECO:0000259" key="12">
    <source>
        <dbReference type="PROSITE" id="PS50157"/>
    </source>
</evidence>
<dbReference type="GO" id="GO:0005634">
    <property type="term" value="C:nucleus"/>
    <property type="evidence" value="ECO:0007669"/>
    <property type="project" value="UniProtKB-SubCell"/>
</dbReference>
<dbReference type="InParanoid" id="A0A1S0TIS1"/>
<dbReference type="CTD" id="9952093"/>
<dbReference type="Pfam" id="PF00096">
    <property type="entry name" value="zf-C2H2"/>
    <property type="match status" value="2"/>
</dbReference>
<dbReference type="PROSITE" id="PS00028">
    <property type="entry name" value="ZINC_FINGER_C2H2_1"/>
    <property type="match status" value="2"/>
</dbReference>
<dbReference type="PROSITE" id="PS50157">
    <property type="entry name" value="ZINC_FINGER_C2H2_2"/>
    <property type="match status" value="2"/>
</dbReference>
<dbReference type="InterPro" id="IPR013087">
    <property type="entry name" value="Znf_C2H2_type"/>
</dbReference>
<dbReference type="GO" id="GO:0008270">
    <property type="term" value="F:zinc ion binding"/>
    <property type="evidence" value="ECO:0007669"/>
    <property type="project" value="UniProtKB-KW"/>
</dbReference>
<keyword evidence="4" id="KW-0677">Repeat</keyword>
<proteinExistence type="inferred from homology"/>
<dbReference type="PANTHER" id="PTHR24388">
    <property type="entry name" value="ZINC FINGER PROTEIN"/>
    <property type="match status" value="1"/>
</dbReference>
<dbReference type="GeneID" id="9952093"/>
<keyword evidence="9" id="KW-0804">Transcription</keyword>
<evidence type="ECO:0000256" key="8">
    <source>
        <dbReference type="ARBA" id="ARBA00023125"/>
    </source>
</evidence>
<evidence type="ECO:0000256" key="5">
    <source>
        <dbReference type="ARBA" id="ARBA00022771"/>
    </source>
</evidence>
<feature type="non-terminal residue" evidence="13">
    <location>
        <position position="176"/>
    </location>
</feature>
<evidence type="ECO:0000256" key="2">
    <source>
        <dbReference type="ARBA" id="ARBA00006991"/>
    </source>
</evidence>
<sequence length="176" mass="20595">MTYHFKPLQQSIAAKVRIGIKNIEANIIPVVVTVVNYLTTGQMRIKCRYCNVTVQTRKEYSKHLEMHEKYNFTCPECGKTFYSLRRFREHKEVHQPKHQCAMCNRSFSYKTGLRQHQRQFHRGSEVAIQKSKVFILFIQLREVENKSSNLSKIEAVLARTKKFATTITTVILVPSD</sequence>
<reference evidence="13" key="1">
    <citation type="submission" date="2012-04" db="EMBL/GenBank/DDBJ databases">
        <title>The Genome Sequence of Loa loa.</title>
        <authorList>
            <consortium name="The Broad Institute Genome Sequencing Platform"/>
            <consortium name="Broad Institute Genome Sequencing Center for Infectious Disease"/>
            <person name="Nutman T.B."/>
            <person name="Fink D.L."/>
            <person name="Russ C."/>
            <person name="Young S."/>
            <person name="Zeng Q."/>
            <person name="Gargeya S."/>
            <person name="Alvarado L."/>
            <person name="Berlin A."/>
            <person name="Chapman S.B."/>
            <person name="Chen Z."/>
            <person name="Freedman E."/>
            <person name="Gellesch M."/>
            <person name="Goldberg J."/>
            <person name="Griggs A."/>
            <person name="Gujja S."/>
            <person name="Heilman E.R."/>
            <person name="Heiman D."/>
            <person name="Howarth C."/>
            <person name="Mehta T."/>
            <person name="Neiman D."/>
            <person name="Pearson M."/>
            <person name="Roberts A."/>
            <person name="Saif S."/>
            <person name="Shea T."/>
            <person name="Shenoy N."/>
            <person name="Sisk P."/>
            <person name="Stolte C."/>
            <person name="Sykes S."/>
            <person name="White J."/>
            <person name="Yandava C."/>
            <person name="Haas B."/>
            <person name="Henn M.R."/>
            <person name="Nusbaum C."/>
            <person name="Birren B."/>
        </authorList>
    </citation>
    <scope>NUCLEOTIDE SEQUENCE [LARGE SCALE GENOMIC DNA]</scope>
</reference>